<feature type="compositionally biased region" description="Low complexity" evidence="1">
    <location>
        <begin position="311"/>
        <end position="333"/>
    </location>
</feature>
<feature type="compositionally biased region" description="Basic and acidic residues" evidence="1">
    <location>
        <begin position="337"/>
        <end position="363"/>
    </location>
</feature>
<dbReference type="VEuPathDB" id="CryptoDB:Cvel_11536"/>
<gene>
    <name evidence="2" type="ORF">Cvel_11536</name>
</gene>
<feature type="region of interest" description="Disordered" evidence="1">
    <location>
        <begin position="622"/>
        <end position="758"/>
    </location>
</feature>
<feature type="compositionally biased region" description="Basic and acidic residues" evidence="1">
    <location>
        <begin position="864"/>
        <end position="884"/>
    </location>
</feature>
<feature type="region of interest" description="Disordered" evidence="1">
    <location>
        <begin position="281"/>
        <end position="386"/>
    </location>
</feature>
<reference evidence="2" key="1">
    <citation type="submission" date="2014-11" db="EMBL/GenBank/DDBJ databases">
        <authorList>
            <person name="Otto D Thomas"/>
            <person name="Naeem Raeece"/>
        </authorList>
    </citation>
    <scope>NUCLEOTIDE SEQUENCE</scope>
</reference>
<feature type="compositionally biased region" description="Low complexity" evidence="1">
    <location>
        <begin position="691"/>
        <end position="717"/>
    </location>
</feature>
<sequence length="1274" mass="140367">MTSSPQHRDQNHSSQGWLPRWLSLASAHRSEHIAFREDLPVRTARTGAKDRSSLPPKRIFRSRWIKEREEDATGSLFSDTVGLSSGGRKQQRRQVPIRSCVLTLAEPNSIQWLPEKETTSCLPLSCRANPPSSSSSSHESPPAPCKVFEFRTFWECPALEDLTHLGGKGGGQGVRRNCLSLLVSFSANAAGAHSPSAETSFRGGGGGAAHLLGASWPPLMSLSGLPTRSSLSLQATILFSHLQAKSEEQERRRKRILREAEWGVGDGPWCHRCSRRVLIKGEGETEEEETTETERESENTHQRQEREGEKSSSSSLVALPVSTSSSSSSSSSVNPPEMRESDGSGRGIERGRERERYEGKRENASSLVERVTREKGSRGRRQNASFCGNVDGREFVLGEKRVRFARAKNNLAERGDVLGHGERSEYLSEKSVSSSSSASSLSELSRSREISGRGQQSDREKMSGRGDVLLENEDRNSRELGRETWGKRNRRGEVEVRNRFLFWDALRQIRRDREKIGLGGRDNTWRHLPSGPNSYHTHANPPASSPVCTCPASLSPASVQRQRRVMRRAFWILHVSSVDVEMLLLRFHEFASLWALSLTLCLSTPLTSLHIKLKALENENQTATDTNPHLSQHKAHSTNRHRQAPEEGQGTSPGSSHSPFPRAFGGQRPRRRRQRQGGTPGPRKNFPLRFIHGISPSPSPGPHISSSSSPSPIGRRLLSPKKEIQGQNNGRKTGHSPSPVKHNDPECPPDSLEPAQHLSFSFGPKRDVVSASATPHECLTAFVVSSPSEVRLTLGPFWPCESLREALAVSARVRTLRKVLLMKDRGERARERARRKEAEREEGEECPSDTSGVGAIGRSRRHQRVEFGRKREQKEEVVDLREINLRPQRKNRGEGGAAEPSEEQRETLETSNNAMASILRVLDLVLRLNVYNDSLSQTLNRCALVEEHQERKAQAERAKRTKEDRDRNRTHRRQPSDLPHLRPTSSLFTRGGPHSSSNRDAERHEGKAAQTEIVVAQRERERDCLLSPALSRGSGPPSLPASFSVSARCKEEGEIEEEGENQSQVVVHCPSGSHSNVLRGIRGGSCRSPPFTPAGRSPPLLAHVTERSEAVSNESRSLALMNRNGNIRETRGDLAGGRSPGLASDSVGMNSADSSMGSSSGGMGTIGCFGQQIPPASVTEESPVSGVSLIGGRDQMRDAGMSLGDATGVSGVDGMTTRVMGGVGKRERTRRKGQPKVGNQNQKGKRNSSDDDDDDSDRVGRHSPLPVFGFRQLN</sequence>
<feature type="compositionally biased region" description="Basic residues" evidence="1">
    <location>
        <begin position="631"/>
        <end position="642"/>
    </location>
</feature>
<feature type="compositionally biased region" description="Basic and acidic residues" evidence="1">
    <location>
        <begin position="292"/>
        <end position="310"/>
    </location>
</feature>
<feature type="compositionally biased region" description="Low complexity" evidence="1">
    <location>
        <begin position="429"/>
        <end position="444"/>
    </location>
</feature>
<feature type="region of interest" description="Disordered" evidence="1">
    <location>
        <begin position="947"/>
        <end position="1019"/>
    </location>
</feature>
<dbReference type="EMBL" id="CDMZ01005384">
    <property type="protein sequence ID" value="CEM52815.1"/>
    <property type="molecule type" value="Genomic_DNA"/>
</dbReference>
<feature type="region of interest" description="Disordered" evidence="1">
    <location>
        <begin position="1205"/>
        <end position="1274"/>
    </location>
</feature>
<feature type="compositionally biased region" description="Basic and acidic residues" evidence="1">
    <location>
        <begin position="997"/>
        <end position="1007"/>
    </location>
</feature>
<protein>
    <submittedName>
        <fullName evidence="2">Uncharacterized protein</fullName>
    </submittedName>
</protein>
<feature type="compositionally biased region" description="Basic and acidic residues" evidence="1">
    <location>
        <begin position="828"/>
        <end position="839"/>
    </location>
</feature>
<feature type="compositionally biased region" description="Basic and acidic residues" evidence="1">
    <location>
        <begin position="445"/>
        <end position="464"/>
    </location>
</feature>
<accession>A0A0G4I704</accession>
<feature type="compositionally biased region" description="Low complexity" evidence="1">
    <location>
        <begin position="1148"/>
        <end position="1158"/>
    </location>
</feature>
<feature type="compositionally biased region" description="Basic and acidic residues" evidence="1">
    <location>
        <begin position="947"/>
        <end position="967"/>
    </location>
</feature>
<feature type="compositionally biased region" description="Polar residues" evidence="1">
    <location>
        <begin position="983"/>
        <end position="996"/>
    </location>
</feature>
<proteinExistence type="predicted"/>
<name>A0A0G4I704_9ALVE</name>
<feature type="compositionally biased region" description="Polar residues" evidence="1">
    <location>
        <begin position="649"/>
        <end position="658"/>
    </location>
</feature>
<feature type="region of interest" description="Disordered" evidence="1">
    <location>
        <begin position="828"/>
        <end position="909"/>
    </location>
</feature>
<organism evidence="2">
    <name type="scientific">Chromera velia CCMP2878</name>
    <dbReference type="NCBI Taxonomy" id="1169474"/>
    <lineage>
        <taxon>Eukaryota</taxon>
        <taxon>Sar</taxon>
        <taxon>Alveolata</taxon>
        <taxon>Colpodellida</taxon>
        <taxon>Chromeraceae</taxon>
        <taxon>Chromera</taxon>
    </lineage>
</organism>
<dbReference type="AlphaFoldDB" id="A0A0G4I704"/>
<feature type="region of interest" description="Disordered" evidence="1">
    <location>
        <begin position="1129"/>
        <end position="1160"/>
    </location>
</feature>
<evidence type="ECO:0000256" key="1">
    <source>
        <dbReference type="SAM" id="MobiDB-lite"/>
    </source>
</evidence>
<evidence type="ECO:0000313" key="2">
    <source>
        <dbReference type="EMBL" id="CEM52815.1"/>
    </source>
</evidence>
<feature type="region of interest" description="Disordered" evidence="1">
    <location>
        <begin position="424"/>
        <end position="479"/>
    </location>
</feature>